<comment type="subcellular location">
    <subcellularLocation>
        <location evidence="1">Cell membrane</location>
        <topology evidence="1">Multi-pass membrane protein</topology>
    </subcellularLocation>
</comment>
<evidence type="ECO:0000256" key="1">
    <source>
        <dbReference type="ARBA" id="ARBA00004651"/>
    </source>
</evidence>
<feature type="transmembrane region" description="Helical" evidence="7">
    <location>
        <begin position="176"/>
        <end position="196"/>
    </location>
</feature>
<proteinExistence type="predicted"/>
<dbReference type="Proteomes" id="UP000494115">
    <property type="component" value="Unassembled WGS sequence"/>
</dbReference>
<keyword evidence="4 7" id="KW-0812">Transmembrane</keyword>
<dbReference type="Pfam" id="PF04632">
    <property type="entry name" value="FUSC"/>
    <property type="match status" value="1"/>
</dbReference>
<dbReference type="EMBL" id="CADIKM010000031">
    <property type="protein sequence ID" value="CAB3799041.1"/>
    <property type="molecule type" value="Genomic_DNA"/>
</dbReference>
<feature type="transmembrane region" description="Helical" evidence="7">
    <location>
        <begin position="146"/>
        <end position="164"/>
    </location>
</feature>
<dbReference type="AlphaFoldDB" id="A0A6S7BG20"/>
<dbReference type="PANTHER" id="PTHR30509:SF9">
    <property type="entry name" value="MULTIDRUG RESISTANCE PROTEIN MDTO"/>
    <property type="match status" value="1"/>
</dbReference>
<evidence type="ECO:0000313" key="9">
    <source>
        <dbReference type="Proteomes" id="UP000494115"/>
    </source>
</evidence>
<keyword evidence="2" id="KW-0813">Transport</keyword>
<name>A0A6S7BG20_9BURK</name>
<feature type="transmembrane region" description="Helical" evidence="7">
    <location>
        <begin position="49"/>
        <end position="67"/>
    </location>
</feature>
<gene>
    <name evidence="8" type="ORF">LMG28138_04580</name>
</gene>
<evidence type="ECO:0000313" key="8">
    <source>
        <dbReference type="EMBL" id="CAB3799041.1"/>
    </source>
</evidence>
<dbReference type="GO" id="GO:0022857">
    <property type="term" value="F:transmembrane transporter activity"/>
    <property type="evidence" value="ECO:0007669"/>
    <property type="project" value="InterPro"/>
</dbReference>
<evidence type="ECO:0000256" key="5">
    <source>
        <dbReference type="ARBA" id="ARBA00022989"/>
    </source>
</evidence>
<dbReference type="InterPro" id="IPR006726">
    <property type="entry name" value="PHBA_efflux_AaeB/fusaric-R"/>
</dbReference>
<sequence length="372" mass="40945">MDIPICAGVSYIEPMQLSLSTPLRLLVRQALRQFTDPYRRYRHAKLIHASRVAIGILASIALTTGIHLPHGEWASITLLVVIGGLQHHGNIRKKAAERALGTLIGASVGLALILLEAWLHLPLLTYLLMAIACGVGGYYAIGKGGYIALLSAITLVIVAGHGDAEISDGLWRSADVLIGIAIALLFSFALPLYATYSWRYKLSDSLRDCARLYARIVGGLPLNDEEHQKILTRQGAMLVQLRSLMPSVAKEISVPSTELEAVQRGLRSIVGMLEMLSTSRLRDIDDVRRARVRQALSGEDRRIRELLIGMARALKFGTLTRLEPLPPLHPPPPPPEAVSAEVERYVWVTAQLLEQIDSLRLSLAQLSHKWNI</sequence>
<keyword evidence="6 7" id="KW-0472">Membrane</keyword>
<accession>A0A6S7BG20</accession>
<keyword evidence="9" id="KW-1185">Reference proteome</keyword>
<organism evidence="8 9">
    <name type="scientific">Pararobbsia alpina</name>
    <dbReference type="NCBI Taxonomy" id="621374"/>
    <lineage>
        <taxon>Bacteria</taxon>
        <taxon>Pseudomonadati</taxon>
        <taxon>Pseudomonadota</taxon>
        <taxon>Betaproteobacteria</taxon>
        <taxon>Burkholderiales</taxon>
        <taxon>Burkholderiaceae</taxon>
        <taxon>Pararobbsia</taxon>
    </lineage>
</organism>
<reference evidence="8 9" key="1">
    <citation type="submission" date="2020-04" db="EMBL/GenBank/DDBJ databases">
        <authorList>
            <person name="De Canck E."/>
        </authorList>
    </citation>
    <scope>NUCLEOTIDE SEQUENCE [LARGE SCALE GENOMIC DNA]</scope>
    <source>
        <strain evidence="8 9">LMG 28138</strain>
    </source>
</reference>
<evidence type="ECO:0000256" key="3">
    <source>
        <dbReference type="ARBA" id="ARBA00022475"/>
    </source>
</evidence>
<protein>
    <recommendedName>
        <fullName evidence="10">Inner membrane protein YeeA</fullName>
    </recommendedName>
</protein>
<dbReference type="GO" id="GO:0005886">
    <property type="term" value="C:plasma membrane"/>
    <property type="evidence" value="ECO:0007669"/>
    <property type="project" value="UniProtKB-SubCell"/>
</dbReference>
<evidence type="ECO:0000256" key="2">
    <source>
        <dbReference type="ARBA" id="ARBA00022448"/>
    </source>
</evidence>
<keyword evidence="3" id="KW-1003">Cell membrane</keyword>
<evidence type="ECO:0000256" key="7">
    <source>
        <dbReference type="SAM" id="Phobius"/>
    </source>
</evidence>
<evidence type="ECO:0000256" key="4">
    <source>
        <dbReference type="ARBA" id="ARBA00022692"/>
    </source>
</evidence>
<feature type="transmembrane region" description="Helical" evidence="7">
    <location>
        <begin position="123"/>
        <end position="141"/>
    </location>
</feature>
<evidence type="ECO:0000256" key="6">
    <source>
        <dbReference type="ARBA" id="ARBA00023136"/>
    </source>
</evidence>
<dbReference type="PANTHER" id="PTHR30509">
    <property type="entry name" value="P-HYDROXYBENZOIC ACID EFFLUX PUMP SUBUNIT-RELATED"/>
    <property type="match status" value="1"/>
</dbReference>
<keyword evidence="5 7" id="KW-1133">Transmembrane helix</keyword>
<evidence type="ECO:0008006" key="10">
    <source>
        <dbReference type="Google" id="ProtNLM"/>
    </source>
</evidence>